<evidence type="ECO:0000313" key="3">
    <source>
        <dbReference type="Proteomes" id="UP001642540"/>
    </source>
</evidence>
<keyword evidence="1" id="KW-1133">Transmembrane helix</keyword>
<feature type="transmembrane region" description="Helical" evidence="1">
    <location>
        <begin position="48"/>
        <end position="67"/>
    </location>
</feature>
<evidence type="ECO:0000256" key="1">
    <source>
        <dbReference type="SAM" id="Phobius"/>
    </source>
</evidence>
<keyword evidence="1" id="KW-0812">Transmembrane</keyword>
<feature type="transmembrane region" description="Helical" evidence="1">
    <location>
        <begin position="254"/>
        <end position="276"/>
    </location>
</feature>
<evidence type="ECO:0000313" key="2">
    <source>
        <dbReference type="EMBL" id="CAL8110784.1"/>
    </source>
</evidence>
<keyword evidence="1" id="KW-0472">Membrane</keyword>
<name>A0ABP1QWC5_9HEXA</name>
<comment type="caution">
    <text evidence="2">The sequence shown here is derived from an EMBL/GenBank/DDBJ whole genome shotgun (WGS) entry which is preliminary data.</text>
</comment>
<reference evidence="2 3" key="1">
    <citation type="submission" date="2024-08" db="EMBL/GenBank/DDBJ databases">
        <authorList>
            <person name="Cucini C."/>
            <person name="Frati F."/>
        </authorList>
    </citation>
    <scope>NUCLEOTIDE SEQUENCE [LARGE SCALE GENOMIC DNA]</scope>
</reference>
<dbReference type="EMBL" id="CAXLJM020000046">
    <property type="protein sequence ID" value="CAL8110784.1"/>
    <property type="molecule type" value="Genomic_DNA"/>
</dbReference>
<dbReference type="Proteomes" id="UP001642540">
    <property type="component" value="Unassembled WGS sequence"/>
</dbReference>
<protein>
    <submittedName>
        <fullName evidence="2">Uncharacterized protein</fullName>
    </submittedName>
</protein>
<sequence>MFSKSFYTYTFKAVSLFRLFGVTSISFDRKTKIFRNDSRKQALFILSYPLLVSWDVIVLVIVLKSWFLEKDLNRFNISVSYFLGFLLTSSICSVSRWFSHDFCIACNGLFSLAKYFQNYLPREHNVEQNRFDKFLSGGLLLFITNMICCILLTVLILVYNPREIPFVGVLIPEEYYTYSVALLLVLLQVYLIVYAVLGITFVSLYVLVYSFTLLFIFSRELRLGRPRYMTMGTLRRPHDVRIAYRALQVLHKSFSCFIGPFLMIWHGCLIVAALYVNFVLIRYWSNLTAMIQVQLLLFSISEMGMWSICMEFFRIIFMNGNKLLNSWKGGKWGTRVENCFMKKFQRSCQPIVFGYGTQFVFKRVSVPNYYKTVVRGTWRALLSTKSN</sequence>
<feature type="transmembrane region" description="Helical" evidence="1">
    <location>
        <begin position="139"/>
        <end position="159"/>
    </location>
</feature>
<feature type="transmembrane region" description="Helical" evidence="1">
    <location>
        <begin position="6"/>
        <end position="27"/>
    </location>
</feature>
<accession>A0ABP1QWC5</accession>
<keyword evidence="3" id="KW-1185">Reference proteome</keyword>
<feature type="transmembrane region" description="Helical" evidence="1">
    <location>
        <begin position="79"/>
        <end position="98"/>
    </location>
</feature>
<feature type="transmembrane region" description="Helical" evidence="1">
    <location>
        <begin position="296"/>
        <end position="317"/>
    </location>
</feature>
<gene>
    <name evidence="2" type="ORF">ODALV1_LOCUS14443</name>
</gene>
<feature type="transmembrane region" description="Helical" evidence="1">
    <location>
        <begin position="191"/>
        <end position="217"/>
    </location>
</feature>
<proteinExistence type="predicted"/>
<organism evidence="2 3">
    <name type="scientific">Orchesella dallaii</name>
    <dbReference type="NCBI Taxonomy" id="48710"/>
    <lineage>
        <taxon>Eukaryota</taxon>
        <taxon>Metazoa</taxon>
        <taxon>Ecdysozoa</taxon>
        <taxon>Arthropoda</taxon>
        <taxon>Hexapoda</taxon>
        <taxon>Collembola</taxon>
        <taxon>Entomobryomorpha</taxon>
        <taxon>Entomobryoidea</taxon>
        <taxon>Orchesellidae</taxon>
        <taxon>Orchesellinae</taxon>
        <taxon>Orchesella</taxon>
    </lineage>
</organism>